<dbReference type="InterPro" id="IPR011057">
    <property type="entry name" value="Mss4-like_sf"/>
</dbReference>
<organism evidence="1 2">
    <name type="scientific">Phialocephala subalpina</name>
    <dbReference type="NCBI Taxonomy" id="576137"/>
    <lineage>
        <taxon>Eukaryota</taxon>
        <taxon>Fungi</taxon>
        <taxon>Dikarya</taxon>
        <taxon>Ascomycota</taxon>
        <taxon>Pezizomycotina</taxon>
        <taxon>Leotiomycetes</taxon>
        <taxon>Helotiales</taxon>
        <taxon>Mollisiaceae</taxon>
        <taxon>Phialocephala</taxon>
        <taxon>Phialocephala fortinii species complex</taxon>
    </lineage>
</organism>
<dbReference type="OrthoDB" id="6329284at2759"/>
<dbReference type="EMBL" id="FJOG01000044">
    <property type="protein sequence ID" value="CZR67463.1"/>
    <property type="molecule type" value="Genomic_DNA"/>
</dbReference>
<protein>
    <recommendedName>
        <fullName evidence="3">CENP-V/GFA domain-containing protein</fullName>
    </recommendedName>
</protein>
<evidence type="ECO:0000313" key="1">
    <source>
        <dbReference type="EMBL" id="CZR67463.1"/>
    </source>
</evidence>
<dbReference type="Gene3D" id="3.90.1590.10">
    <property type="entry name" value="glutathione-dependent formaldehyde- activating enzyme (gfa)"/>
    <property type="match status" value="1"/>
</dbReference>
<evidence type="ECO:0008006" key="3">
    <source>
        <dbReference type="Google" id="ProtNLM"/>
    </source>
</evidence>
<dbReference type="PANTHER" id="PTHR33337:SF40">
    <property type="entry name" value="CENP-V_GFA DOMAIN-CONTAINING PROTEIN-RELATED"/>
    <property type="match status" value="1"/>
</dbReference>
<gene>
    <name evidence="1" type="ORF">PAC_17362</name>
</gene>
<dbReference type="Proteomes" id="UP000184330">
    <property type="component" value="Unassembled WGS sequence"/>
</dbReference>
<name>A0A1L7XQY8_9HELO</name>
<keyword evidence="2" id="KW-1185">Reference proteome</keyword>
<evidence type="ECO:0000313" key="2">
    <source>
        <dbReference type="Proteomes" id="UP000184330"/>
    </source>
</evidence>
<dbReference type="PANTHER" id="PTHR33337">
    <property type="entry name" value="GFA DOMAIN-CONTAINING PROTEIN"/>
    <property type="match status" value="1"/>
</dbReference>
<dbReference type="AlphaFoldDB" id="A0A1L7XQY8"/>
<proteinExistence type="predicted"/>
<dbReference type="SUPFAM" id="SSF51316">
    <property type="entry name" value="Mss4-like"/>
    <property type="match status" value="2"/>
</dbReference>
<accession>A0A1L7XQY8</accession>
<dbReference type="STRING" id="576137.A0A1L7XQY8"/>
<reference evidence="1 2" key="1">
    <citation type="submission" date="2016-03" db="EMBL/GenBank/DDBJ databases">
        <authorList>
            <person name="Ploux O."/>
        </authorList>
    </citation>
    <scope>NUCLEOTIDE SEQUENCE [LARGE SCALE GENOMIC DNA]</scope>
    <source>
        <strain evidence="1 2">UAMH 11012</strain>
    </source>
</reference>
<sequence>MASLPKSSFVINGGCFCKAITYTISVPAFESRPLIPNPPKRPFGSQNDSTKRLPLIALDHCNSCRRISGSIIECWFICPQAWMQFSLLPHDSHRADSGVLATDDETQRVTPATVEVLTPAKNIEEKTYLKGFKSSESANRTFCGRCGTHFTFYYTGGDDDEAKDWGPYFDVAIGTFEKESLEMEGMRPGRQSWWDDGIKWVQEMIRA</sequence>